<name>A0A517P7Y1_9PLAN</name>
<protein>
    <submittedName>
        <fullName evidence="3">Polysaccharide pyruvyl transferase</fullName>
    </submittedName>
</protein>
<dbReference type="Proteomes" id="UP000318741">
    <property type="component" value="Chromosome"/>
</dbReference>
<dbReference type="PANTHER" id="PTHR36836">
    <property type="entry name" value="COLANIC ACID BIOSYNTHESIS PROTEIN WCAK"/>
    <property type="match status" value="1"/>
</dbReference>
<evidence type="ECO:0000313" key="3">
    <source>
        <dbReference type="EMBL" id="QDT15488.1"/>
    </source>
</evidence>
<dbReference type="RefSeq" id="WP_165700621.1">
    <property type="nucleotide sequence ID" value="NZ_CP036265.1"/>
</dbReference>
<evidence type="ECO:0000259" key="2">
    <source>
        <dbReference type="Pfam" id="PF04230"/>
    </source>
</evidence>
<accession>A0A517P7Y1</accession>
<feature type="domain" description="Polysaccharide pyruvyl transferase" evidence="2">
    <location>
        <begin position="37"/>
        <end position="291"/>
    </location>
</feature>
<reference evidence="3 4" key="1">
    <citation type="submission" date="2019-02" db="EMBL/GenBank/DDBJ databases">
        <title>Deep-cultivation of Planctomycetes and their phenomic and genomic characterization uncovers novel biology.</title>
        <authorList>
            <person name="Wiegand S."/>
            <person name="Jogler M."/>
            <person name="Boedeker C."/>
            <person name="Pinto D."/>
            <person name="Vollmers J."/>
            <person name="Rivas-Marin E."/>
            <person name="Kohn T."/>
            <person name="Peeters S.H."/>
            <person name="Heuer A."/>
            <person name="Rast P."/>
            <person name="Oberbeckmann S."/>
            <person name="Bunk B."/>
            <person name="Jeske O."/>
            <person name="Meyerdierks A."/>
            <person name="Storesund J.E."/>
            <person name="Kallscheuer N."/>
            <person name="Luecker S."/>
            <person name="Lage O.M."/>
            <person name="Pohl T."/>
            <person name="Merkel B.J."/>
            <person name="Hornburger P."/>
            <person name="Mueller R.-W."/>
            <person name="Bruemmer F."/>
            <person name="Labrenz M."/>
            <person name="Spormann A.M."/>
            <person name="Op den Camp H."/>
            <person name="Overmann J."/>
            <person name="Amann R."/>
            <person name="Jetten M.S.M."/>
            <person name="Mascher T."/>
            <person name="Medema M.H."/>
            <person name="Devos D.P."/>
            <person name="Kaster A.-K."/>
            <person name="Ovreas L."/>
            <person name="Rohde M."/>
            <person name="Galperin M.Y."/>
            <person name="Jogler C."/>
        </authorList>
    </citation>
    <scope>NUCLEOTIDE SEQUENCE [LARGE SCALE GENOMIC DNA]</scope>
    <source>
        <strain evidence="3 4">CA12</strain>
    </source>
</reference>
<dbReference type="GO" id="GO:0016740">
    <property type="term" value="F:transferase activity"/>
    <property type="evidence" value="ECO:0007669"/>
    <property type="project" value="UniProtKB-KW"/>
</dbReference>
<dbReference type="PANTHER" id="PTHR36836:SF1">
    <property type="entry name" value="COLANIC ACID BIOSYNTHESIS PROTEIN WCAK"/>
    <property type="match status" value="1"/>
</dbReference>
<dbReference type="KEGG" id="acaf:CA12_15730"/>
<keyword evidence="4" id="KW-1185">Reference proteome</keyword>
<dbReference type="Pfam" id="PF04230">
    <property type="entry name" value="PS_pyruv_trans"/>
    <property type="match status" value="1"/>
</dbReference>
<sequence>MISPRRTGRSAGPGATQPGGFRVPRPPLGYLGGNRLNLGDACLYEAAVRLLGPLEPFRPAGPFRIASRLRLPGAGRVRWRGVVLGGGTLLNDYSLARCRTAMRLGLPLHSLGTGAGSGGHNMPGVVDLSGWRPILPHFANLGVRGPLSLRMVEELGASQAEIVGDAALAFAHERPVVPRPAVKRFGVNLVRPFKFADYDEERLIEAGRACEELVRRGWEPVAVPMVDEDVGTLERSLPASVLRRLNRVETPASPAEVFRRVQDCTVMISMRLHGAVLASCVGTPPVIVSYGDKCRDFAESMDLAPFVTPIHTLRAADVLDRVLEIDAAGETLRATIAGRAYAYRRRLEAYAARLPGRRDLAASDER</sequence>
<dbReference type="AlphaFoldDB" id="A0A517P7Y1"/>
<keyword evidence="3" id="KW-0808">Transferase</keyword>
<proteinExistence type="predicted"/>
<dbReference type="InterPro" id="IPR007345">
    <property type="entry name" value="Polysacch_pyruvyl_Trfase"/>
</dbReference>
<feature type="region of interest" description="Disordered" evidence="1">
    <location>
        <begin position="1"/>
        <end position="26"/>
    </location>
</feature>
<organism evidence="3 4">
    <name type="scientific">Alienimonas californiensis</name>
    <dbReference type="NCBI Taxonomy" id="2527989"/>
    <lineage>
        <taxon>Bacteria</taxon>
        <taxon>Pseudomonadati</taxon>
        <taxon>Planctomycetota</taxon>
        <taxon>Planctomycetia</taxon>
        <taxon>Planctomycetales</taxon>
        <taxon>Planctomycetaceae</taxon>
        <taxon>Alienimonas</taxon>
    </lineage>
</organism>
<evidence type="ECO:0000256" key="1">
    <source>
        <dbReference type="SAM" id="MobiDB-lite"/>
    </source>
</evidence>
<dbReference type="EMBL" id="CP036265">
    <property type="protein sequence ID" value="QDT15488.1"/>
    <property type="molecule type" value="Genomic_DNA"/>
</dbReference>
<evidence type="ECO:0000313" key="4">
    <source>
        <dbReference type="Proteomes" id="UP000318741"/>
    </source>
</evidence>
<gene>
    <name evidence="3" type="ORF">CA12_15730</name>
</gene>